<dbReference type="Pfam" id="PF13545">
    <property type="entry name" value="HTH_Crp_2"/>
    <property type="match status" value="1"/>
</dbReference>
<dbReference type="InterPro" id="IPR036390">
    <property type="entry name" value="WH_DNA-bd_sf"/>
</dbReference>
<reference evidence="5 6" key="1">
    <citation type="submission" date="2018-02" db="EMBL/GenBank/DDBJ databases">
        <title>Genomic Encyclopedia of Archaeal and Bacterial Type Strains, Phase II (KMG-II): from individual species to whole genera.</title>
        <authorList>
            <person name="Goeker M."/>
        </authorList>
    </citation>
    <scope>NUCLEOTIDE SEQUENCE [LARGE SCALE GENOMIC DNA]</scope>
    <source>
        <strain evidence="5 6">DSM 16809</strain>
    </source>
</reference>
<dbReference type="InterPro" id="IPR012318">
    <property type="entry name" value="HTH_CRP"/>
</dbReference>
<gene>
    <name evidence="5" type="ORF">LY01_01533</name>
</gene>
<dbReference type="Gene3D" id="1.10.10.10">
    <property type="entry name" value="Winged helix-like DNA-binding domain superfamily/Winged helix DNA-binding domain"/>
    <property type="match status" value="1"/>
</dbReference>
<feature type="domain" description="Cyclic nucleotide-binding" evidence="4">
    <location>
        <begin position="38"/>
        <end position="139"/>
    </location>
</feature>
<dbReference type="PANTHER" id="PTHR47823">
    <property type="entry name" value="ION_TRANS DOMAIN-CONTAINING PROTEIN"/>
    <property type="match status" value="1"/>
</dbReference>
<dbReference type="Gene3D" id="2.60.120.10">
    <property type="entry name" value="Jelly Rolls"/>
    <property type="match status" value="1"/>
</dbReference>
<dbReference type="PANTHER" id="PTHR47823:SF9">
    <property type="entry name" value="CHROMOSOME UNDETERMINED SCAFFOLD_10, WHOLE GENOME SHOTGUN SEQUENCE"/>
    <property type="match status" value="1"/>
</dbReference>
<dbReference type="PROSITE" id="PS50042">
    <property type="entry name" value="CNMP_BINDING_3"/>
    <property type="match status" value="1"/>
</dbReference>
<dbReference type="GO" id="GO:0003677">
    <property type="term" value="F:DNA binding"/>
    <property type="evidence" value="ECO:0007669"/>
    <property type="project" value="UniProtKB-KW"/>
</dbReference>
<dbReference type="Pfam" id="PF00027">
    <property type="entry name" value="cNMP_binding"/>
    <property type="match status" value="1"/>
</dbReference>
<organism evidence="5 6">
    <name type="scientific">Nonlabens xylanidelens</name>
    <dbReference type="NCBI Taxonomy" id="191564"/>
    <lineage>
        <taxon>Bacteria</taxon>
        <taxon>Pseudomonadati</taxon>
        <taxon>Bacteroidota</taxon>
        <taxon>Flavobacteriia</taxon>
        <taxon>Flavobacteriales</taxon>
        <taxon>Flavobacteriaceae</taxon>
        <taxon>Nonlabens</taxon>
    </lineage>
</organism>
<dbReference type="Proteomes" id="UP000239002">
    <property type="component" value="Unassembled WGS sequence"/>
</dbReference>
<evidence type="ECO:0000256" key="2">
    <source>
        <dbReference type="ARBA" id="ARBA00023125"/>
    </source>
</evidence>
<dbReference type="SUPFAM" id="SSF46785">
    <property type="entry name" value="Winged helix' DNA-binding domain"/>
    <property type="match status" value="1"/>
</dbReference>
<dbReference type="AlphaFoldDB" id="A0A2S6IKS8"/>
<dbReference type="GO" id="GO:0006355">
    <property type="term" value="P:regulation of DNA-templated transcription"/>
    <property type="evidence" value="ECO:0007669"/>
    <property type="project" value="InterPro"/>
</dbReference>
<dbReference type="CDD" id="cd00038">
    <property type="entry name" value="CAP_ED"/>
    <property type="match status" value="1"/>
</dbReference>
<evidence type="ECO:0000256" key="3">
    <source>
        <dbReference type="ARBA" id="ARBA00023163"/>
    </source>
</evidence>
<evidence type="ECO:0000313" key="5">
    <source>
        <dbReference type="EMBL" id="PPK94781.1"/>
    </source>
</evidence>
<dbReference type="InterPro" id="IPR018490">
    <property type="entry name" value="cNMP-bd_dom_sf"/>
</dbReference>
<dbReference type="SUPFAM" id="SSF51206">
    <property type="entry name" value="cAMP-binding domain-like"/>
    <property type="match status" value="1"/>
</dbReference>
<dbReference type="InterPro" id="IPR014710">
    <property type="entry name" value="RmlC-like_jellyroll"/>
</dbReference>
<name>A0A2S6IKS8_9FLAO</name>
<evidence type="ECO:0000259" key="4">
    <source>
        <dbReference type="PROSITE" id="PS50042"/>
    </source>
</evidence>
<dbReference type="InterPro" id="IPR036388">
    <property type="entry name" value="WH-like_DNA-bd_sf"/>
</dbReference>
<evidence type="ECO:0000256" key="1">
    <source>
        <dbReference type="ARBA" id="ARBA00023015"/>
    </source>
</evidence>
<evidence type="ECO:0000313" key="6">
    <source>
        <dbReference type="Proteomes" id="UP000239002"/>
    </source>
</evidence>
<keyword evidence="2" id="KW-0238">DNA-binding</keyword>
<dbReference type="EMBL" id="PTJE01000003">
    <property type="protein sequence ID" value="PPK94781.1"/>
    <property type="molecule type" value="Genomic_DNA"/>
</dbReference>
<comment type="caution">
    <text evidence="5">The sequence shown here is derived from an EMBL/GenBank/DDBJ whole genome shotgun (WGS) entry which is preliminary data.</text>
</comment>
<proteinExistence type="predicted"/>
<accession>A0A2S6IKS8</accession>
<keyword evidence="6" id="KW-1185">Reference proteome</keyword>
<keyword evidence="3" id="KW-0804">Transcription</keyword>
<dbReference type="OrthoDB" id="9788438at2"/>
<protein>
    <submittedName>
        <fullName evidence="5">CRP/FNR family transcriptional regulator</fullName>
    </submittedName>
</protein>
<keyword evidence="1" id="KW-0805">Transcription regulation</keyword>
<dbReference type="InterPro" id="IPR000595">
    <property type="entry name" value="cNMP-bd_dom"/>
</dbReference>
<sequence length="251" mass="28907">MLYTPSYSLKNSLFLFFNIKYPNLNRFTKYWFLEGFNLFSKLSKASMMQLSEIPEMENIEKGARIEFDKLNKNCVFFLKKGTVKIVDGSSGNVKCIVKRGNIFGELSLFEEGKTIKEVAYALEESIICFIDSDKMEELIEKHSSLKNGLIKIQGLRIKKLETRLSDLLYKDSSTRIKEFVFYYVREFGEENSDGTFTAKNLLSHKDISNLTNTSRQTVSNVMSNMRKDELIDYNSKQISTINNLKKASGGF</sequence>